<dbReference type="AlphaFoldDB" id="A0A9P0CX95"/>
<dbReference type="Proteomes" id="UP001153636">
    <property type="component" value="Chromosome 3"/>
</dbReference>
<reference evidence="2" key="1">
    <citation type="submission" date="2022-01" db="EMBL/GenBank/DDBJ databases">
        <authorList>
            <person name="King R."/>
        </authorList>
    </citation>
    <scope>NUCLEOTIDE SEQUENCE</scope>
</reference>
<gene>
    <name evidence="2" type="ORF">PSYICH_LOCUS8906</name>
</gene>
<accession>A0A9P0CX95</accession>
<dbReference type="GO" id="GO:0005549">
    <property type="term" value="F:odorant binding"/>
    <property type="evidence" value="ECO:0007669"/>
    <property type="project" value="InterPro"/>
</dbReference>
<dbReference type="CDD" id="cd23992">
    <property type="entry name" value="PBP_GOBP"/>
    <property type="match status" value="1"/>
</dbReference>
<dbReference type="Gene3D" id="1.10.238.20">
    <property type="entry name" value="Pheromone/general odorant binding protein domain"/>
    <property type="match status" value="1"/>
</dbReference>
<sequence length="141" mass="16178">MAQFGIRVAGFLLICYISLAIAIDNEMRMKFIEKIQKSDGFDDCLKSSGAKKDDLFVLPPKNTHEVFCFKKCMMDKREMINADGSIKFDEFDKNFKEQVFSDVPQKFLDAMKKCMEDVKITKCDDLQIVSECFQAAVKSNN</sequence>
<keyword evidence="1" id="KW-0812">Transmembrane</keyword>
<keyword evidence="3" id="KW-1185">Reference proteome</keyword>
<dbReference type="Pfam" id="PF01395">
    <property type="entry name" value="PBP_GOBP"/>
    <property type="match status" value="1"/>
</dbReference>
<dbReference type="InterPro" id="IPR036728">
    <property type="entry name" value="PBP_GOBP_sf"/>
</dbReference>
<keyword evidence="1" id="KW-0472">Membrane</keyword>
<name>A0A9P0CX95_9CUCU</name>
<feature type="transmembrane region" description="Helical" evidence="1">
    <location>
        <begin position="6"/>
        <end position="23"/>
    </location>
</feature>
<dbReference type="OrthoDB" id="6779241at2759"/>
<dbReference type="SUPFAM" id="SSF47565">
    <property type="entry name" value="Insect pheromone/odorant-binding proteins"/>
    <property type="match status" value="1"/>
</dbReference>
<evidence type="ECO:0000313" key="3">
    <source>
        <dbReference type="Proteomes" id="UP001153636"/>
    </source>
</evidence>
<dbReference type="EMBL" id="OV651815">
    <property type="protein sequence ID" value="CAH1107893.1"/>
    <property type="molecule type" value="Genomic_DNA"/>
</dbReference>
<protein>
    <submittedName>
        <fullName evidence="2">Uncharacterized protein</fullName>
    </submittedName>
</protein>
<keyword evidence="1" id="KW-1133">Transmembrane helix</keyword>
<dbReference type="InterPro" id="IPR006170">
    <property type="entry name" value="PBP/GOBP"/>
</dbReference>
<proteinExistence type="predicted"/>
<evidence type="ECO:0000313" key="2">
    <source>
        <dbReference type="EMBL" id="CAH1107893.1"/>
    </source>
</evidence>
<organism evidence="2 3">
    <name type="scientific">Psylliodes chrysocephalus</name>
    <dbReference type="NCBI Taxonomy" id="3402493"/>
    <lineage>
        <taxon>Eukaryota</taxon>
        <taxon>Metazoa</taxon>
        <taxon>Ecdysozoa</taxon>
        <taxon>Arthropoda</taxon>
        <taxon>Hexapoda</taxon>
        <taxon>Insecta</taxon>
        <taxon>Pterygota</taxon>
        <taxon>Neoptera</taxon>
        <taxon>Endopterygota</taxon>
        <taxon>Coleoptera</taxon>
        <taxon>Polyphaga</taxon>
        <taxon>Cucujiformia</taxon>
        <taxon>Chrysomeloidea</taxon>
        <taxon>Chrysomelidae</taxon>
        <taxon>Galerucinae</taxon>
        <taxon>Alticini</taxon>
        <taxon>Psylliodes</taxon>
    </lineage>
</organism>
<evidence type="ECO:0000256" key="1">
    <source>
        <dbReference type="SAM" id="Phobius"/>
    </source>
</evidence>